<keyword evidence="3" id="KW-0732">Signal</keyword>
<evidence type="ECO:0000259" key="4">
    <source>
        <dbReference type="Pfam" id="PF16347"/>
    </source>
</evidence>
<dbReference type="KEGG" id="saga:M5M_16510"/>
<dbReference type="PANTHER" id="PTHR43108">
    <property type="entry name" value="N-ACETYLGLUCOSAMINE-6-SULFATASE FAMILY MEMBER"/>
    <property type="match status" value="1"/>
</dbReference>
<dbReference type="CDD" id="cd16031">
    <property type="entry name" value="G6S_like"/>
    <property type="match status" value="1"/>
</dbReference>
<sequence length="548" mass="62765">MRIKTRLNAALLLAAIMATACSDTPPPSEPAVVERPNIIFMMSDDHAYQAISAYGSELIDTPNIDQLAAEGMLFTRATVANAICAPSRASILTGKHSHMNGKVDNVQPFDETQVTFPQLLQAAGYQTAMFGKLHFGNNPKGVDDFMILPGQGSYINPDFITPEGDVRLEGYVTDLITDVTINWLDQKRDKAKPFFLAYLHKAPHRPWWPRADKFAKFYGREYPLPSTLADDYSTRGTAAKTAEMRLLDHMRYSHDSKIRPETYHAMEQVEPAIPPSSWGFSYPYSDRVNDEQRAAYEPTLDKINQDFQSRWPTMTDREKLEWKYQRYMQDYLATIESVDENVGRLMDYLKAEGLDKNTIIVYTSDNGFFLGEHGWFDKRFAYQESLQVPLIVRWPGVTPAGKKSAALVQNIDYAPTFLAAAGLPVPEDIQGQSLLPLLTDQPAQWSREALYYHYYAYPAIHSVKRHYAIITERYKLIHFYHDVDEWELYDLAQDPQELNNLIGQPEQQALIEDLKSDLKDLRAHYQDSEQLDQYFIQRSADDQHEAFE</sequence>
<dbReference type="Pfam" id="PF16347">
    <property type="entry name" value="SGSH_C"/>
    <property type="match status" value="1"/>
</dbReference>
<accession>K4L2L0</accession>
<name>K4L2L0_SIMAS</name>
<evidence type="ECO:0000256" key="1">
    <source>
        <dbReference type="ARBA" id="ARBA00008779"/>
    </source>
</evidence>
<dbReference type="PROSITE" id="PS51257">
    <property type="entry name" value="PROKAR_LIPOPROTEIN"/>
    <property type="match status" value="1"/>
</dbReference>
<dbReference type="eggNOG" id="COG3119">
    <property type="taxonomic scope" value="Bacteria"/>
</dbReference>
<evidence type="ECO:0000256" key="2">
    <source>
        <dbReference type="ARBA" id="ARBA00022801"/>
    </source>
</evidence>
<dbReference type="SUPFAM" id="SSF53649">
    <property type="entry name" value="Alkaline phosphatase-like"/>
    <property type="match status" value="1"/>
</dbReference>
<evidence type="ECO:0000313" key="6">
    <source>
        <dbReference type="Proteomes" id="UP000000466"/>
    </source>
</evidence>
<comment type="similarity">
    <text evidence="1">Belongs to the sulfatase family.</text>
</comment>
<organism evidence="5 6">
    <name type="scientific">Simiduia agarivorans (strain DSM 21679 / JCM 13881 / BCRC 17597 / SA1)</name>
    <dbReference type="NCBI Taxonomy" id="1117647"/>
    <lineage>
        <taxon>Bacteria</taxon>
        <taxon>Pseudomonadati</taxon>
        <taxon>Pseudomonadota</taxon>
        <taxon>Gammaproteobacteria</taxon>
        <taxon>Cellvibrionales</taxon>
        <taxon>Cellvibrionaceae</taxon>
        <taxon>Simiduia</taxon>
    </lineage>
</organism>
<evidence type="ECO:0000256" key="3">
    <source>
        <dbReference type="SAM" id="SignalP"/>
    </source>
</evidence>
<dbReference type="InterPro" id="IPR024607">
    <property type="entry name" value="Sulfatase_CS"/>
</dbReference>
<dbReference type="Proteomes" id="UP000000466">
    <property type="component" value="Chromosome"/>
</dbReference>
<dbReference type="PROSITE" id="PS00523">
    <property type="entry name" value="SULFATASE_1"/>
    <property type="match status" value="1"/>
</dbReference>
<dbReference type="GO" id="GO:0016787">
    <property type="term" value="F:hydrolase activity"/>
    <property type="evidence" value="ECO:0007669"/>
    <property type="project" value="UniProtKB-KW"/>
</dbReference>
<dbReference type="STRING" id="1117647.M5M_16510"/>
<keyword evidence="2" id="KW-0378">Hydrolase</keyword>
<evidence type="ECO:0000313" key="5">
    <source>
        <dbReference type="EMBL" id="AFV00433.1"/>
    </source>
</evidence>
<proteinExistence type="inferred from homology"/>
<dbReference type="HOGENOM" id="CLU_006332_9_3_6"/>
<feature type="signal peptide" evidence="3">
    <location>
        <begin position="1"/>
        <end position="20"/>
    </location>
</feature>
<dbReference type="AlphaFoldDB" id="K4L2L0"/>
<dbReference type="InterPro" id="IPR032506">
    <property type="entry name" value="SGSH_C"/>
</dbReference>
<dbReference type="Gene3D" id="3.40.720.10">
    <property type="entry name" value="Alkaline Phosphatase, subunit A"/>
    <property type="match status" value="2"/>
</dbReference>
<protein>
    <submittedName>
        <fullName evidence="5">Sulfatase</fullName>
    </submittedName>
</protein>
<reference evidence="5 6" key="1">
    <citation type="journal article" date="2013" name="Genome Announc.">
        <title>Complete genome sequence of Simiduia agarivorans SA1(T), a marine bacterium able to degrade a variety of polysaccharides.</title>
        <authorList>
            <person name="Lin S.Y."/>
            <person name="Shieh W.Y."/>
            <person name="Chen J.S."/>
            <person name="Tang S.L."/>
        </authorList>
    </citation>
    <scope>NUCLEOTIDE SEQUENCE [LARGE SCALE GENOMIC DNA]</scope>
    <source>
        <strain evidence="6">DSM 21679 / JCM 13881 / BCRC 17597 / SA1</strain>
    </source>
</reference>
<dbReference type="PANTHER" id="PTHR43108:SF6">
    <property type="entry name" value="N-SULPHOGLUCOSAMINE SULPHOHYDROLASE"/>
    <property type="match status" value="1"/>
</dbReference>
<feature type="domain" description="N-sulphoglucosamine sulphohydrolase C-terminal" evidence="4">
    <location>
        <begin position="371"/>
        <end position="523"/>
    </location>
</feature>
<dbReference type="RefSeq" id="WP_015048585.1">
    <property type="nucleotide sequence ID" value="NC_018868.3"/>
</dbReference>
<dbReference type="EMBL" id="CP003746">
    <property type="protein sequence ID" value="AFV00433.1"/>
    <property type="molecule type" value="Genomic_DNA"/>
</dbReference>
<dbReference type="InterPro" id="IPR017850">
    <property type="entry name" value="Alkaline_phosphatase_core_sf"/>
</dbReference>
<dbReference type="OrthoDB" id="974590at2"/>
<keyword evidence="6" id="KW-1185">Reference proteome</keyword>
<feature type="chain" id="PRO_5003880201" evidence="3">
    <location>
        <begin position="21"/>
        <end position="548"/>
    </location>
</feature>
<gene>
    <name evidence="5" type="ordered locus">M5M_16510</name>
</gene>